<dbReference type="PANTHER" id="PTHR10845">
    <property type="entry name" value="REGULATOR OF G PROTEIN SIGNALING"/>
    <property type="match status" value="1"/>
</dbReference>
<dbReference type="SUPFAM" id="SSF48097">
    <property type="entry name" value="Regulator of G-protein signaling, RGS"/>
    <property type="match status" value="1"/>
</dbReference>
<comment type="caution">
    <text evidence="3">The sequence shown here is derived from an EMBL/GenBank/DDBJ whole genome shotgun (WGS) entry which is preliminary data.</text>
</comment>
<dbReference type="Gene3D" id="1.10.167.10">
    <property type="entry name" value="Regulator of G-protein Signalling 4, domain 2"/>
    <property type="match status" value="1"/>
</dbReference>
<accession>A0ABP0D9N4</accession>
<gene>
    <name evidence="3" type="ORF">SEPCBS119000_001244</name>
</gene>
<evidence type="ECO:0000256" key="1">
    <source>
        <dbReference type="SAM" id="MobiDB-lite"/>
    </source>
</evidence>
<feature type="compositionally biased region" description="Polar residues" evidence="1">
    <location>
        <begin position="261"/>
        <end position="271"/>
    </location>
</feature>
<proteinExistence type="predicted"/>
<reference evidence="3 4" key="1">
    <citation type="submission" date="2024-01" db="EMBL/GenBank/DDBJ databases">
        <authorList>
            <person name="Allen C."/>
            <person name="Tagirdzhanova G."/>
        </authorList>
    </citation>
    <scope>NUCLEOTIDE SEQUENCE [LARGE SCALE GENOMIC DNA]</scope>
    <source>
        <strain evidence="3 4">CBS 119000</strain>
    </source>
</reference>
<protein>
    <recommendedName>
        <fullName evidence="2">RGS domain-containing protein</fullName>
    </recommendedName>
</protein>
<feature type="region of interest" description="Disordered" evidence="1">
    <location>
        <begin position="162"/>
        <end position="271"/>
    </location>
</feature>
<feature type="region of interest" description="Disordered" evidence="1">
    <location>
        <begin position="317"/>
        <end position="345"/>
    </location>
</feature>
<evidence type="ECO:0000313" key="4">
    <source>
        <dbReference type="Proteomes" id="UP001642502"/>
    </source>
</evidence>
<dbReference type="PROSITE" id="PS50132">
    <property type="entry name" value="RGS"/>
    <property type="match status" value="1"/>
</dbReference>
<feature type="domain" description="RGS" evidence="2">
    <location>
        <begin position="37"/>
        <end position="153"/>
    </location>
</feature>
<dbReference type="CDD" id="cd07440">
    <property type="entry name" value="RGS"/>
    <property type="match status" value="1"/>
</dbReference>
<dbReference type="PANTHER" id="PTHR10845:SF267">
    <property type="entry name" value="REGULATOR OF G PROTEIN SIGNALING DOMAIN PROTEIN (AFU_ORTHOLOGUE AFUA_6G06860)"/>
    <property type="match status" value="1"/>
</dbReference>
<dbReference type="Pfam" id="PF00615">
    <property type="entry name" value="RGS"/>
    <property type="match status" value="1"/>
</dbReference>
<dbReference type="InterPro" id="IPR044926">
    <property type="entry name" value="RGS_subdomain_2"/>
</dbReference>
<feature type="compositionally biased region" description="Pro residues" evidence="1">
    <location>
        <begin position="248"/>
        <end position="258"/>
    </location>
</feature>
<dbReference type="SMART" id="SM00315">
    <property type="entry name" value="RGS"/>
    <property type="match status" value="1"/>
</dbReference>
<feature type="compositionally biased region" description="Low complexity" evidence="1">
    <location>
        <begin position="221"/>
        <end position="230"/>
    </location>
</feature>
<organism evidence="3 4">
    <name type="scientific">Sporothrix epigloea</name>
    <dbReference type="NCBI Taxonomy" id="1892477"/>
    <lineage>
        <taxon>Eukaryota</taxon>
        <taxon>Fungi</taxon>
        <taxon>Dikarya</taxon>
        <taxon>Ascomycota</taxon>
        <taxon>Pezizomycotina</taxon>
        <taxon>Sordariomycetes</taxon>
        <taxon>Sordariomycetidae</taxon>
        <taxon>Ophiostomatales</taxon>
        <taxon>Ophiostomataceae</taxon>
        <taxon>Sporothrix</taxon>
    </lineage>
</organism>
<name>A0ABP0D9N4_9PEZI</name>
<evidence type="ECO:0000259" key="2">
    <source>
        <dbReference type="PROSITE" id="PS50132"/>
    </source>
</evidence>
<dbReference type="EMBL" id="CAWUON010000009">
    <property type="protein sequence ID" value="CAK7264930.1"/>
    <property type="molecule type" value="Genomic_DNA"/>
</dbReference>
<evidence type="ECO:0000313" key="3">
    <source>
        <dbReference type="EMBL" id="CAK7264930.1"/>
    </source>
</evidence>
<sequence length="345" mass="37794">MTTSRPNSVATLASANRPTLQDILANSAPPPWTLGAFMAYLSQNHCLETLEFTMEAERYQTTFTQIQHDEDQNDAAQWSQDAQDYTIGVWRRLIGTYITPLGPREVNLPGPVRDHLLALDRSRTPPEPSVLNEAIEIIYELMNDSILLSFLDSVSPIAHHHGQFSTSDTDEQHYDARQGRSQHRMPKESSTSGVRDSSRSPKPSFLPQLNIARRSEGRGRSPSASSADTSSVDRADLLNDNGSVTPPIGEPLTPPTTPPTSDWNFITSPNGLQRSITSATSHNAGWKRMSAKLGLSSLNRMGRSSRRQNMAYHGSYGTHACDGSSSSNDGEGPLGNYDVDHGHGL</sequence>
<keyword evidence="4" id="KW-1185">Reference proteome</keyword>
<dbReference type="InterPro" id="IPR016137">
    <property type="entry name" value="RGS"/>
</dbReference>
<dbReference type="Proteomes" id="UP001642502">
    <property type="component" value="Unassembled WGS sequence"/>
</dbReference>
<dbReference type="InterPro" id="IPR036305">
    <property type="entry name" value="RGS_sf"/>
</dbReference>